<protein>
    <submittedName>
        <fullName evidence="2">Uncharacterized protein</fullName>
    </submittedName>
</protein>
<name>A0AAE8N2P7_9PEZI</name>
<keyword evidence="3" id="KW-1185">Reference proteome</keyword>
<dbReference type="EMBL" id="ONZQ02000010">
    <property type="protein sequence ID" value="SPO04414.1"/>
    <property type="molecule type" value="Genomic_DNA"/>
</dbReference>
<evidence type="ECO:0000313" key="3">
    <source>
        <dbReference type="Proteomes" id="UP001187682"/>
    </source>
</evidence>
<dbReference type="Proteomes" id="UP001187682">
    <property type="component" value="Unassembled WGS sequence"/>
</dbReference>
<gene>
    <name evidence="2" type="ORF">DNG_07099</name>
</gene>
<proteinExistence type="predicted"/>
<feature type="compositionally biased region" description="Polar residues" evidence="1">
    <location>
        <begin position="7"/>
        <end position="22"/>
    </location>
</feature>
<accession>A0AAE8N2P7</accession>
<reference evidence="2" key="1">
    <citation type="submission" date="2018-03" db="EMBL/GenBank/DDBJ databases">
        <authorList>
            <person name="Guldener U."/>
        </authorList>
    </citation>
    <scope>NUCLEOTIDE SEQUENCE</scope>
</reference>
<feature type="region of interest" description="Disordered" evidence="1">
    <location>
        <begin position="75"/>
        <end position="98"/>
    </location>
</feature>
<feature type="region of interest" description="Disordered" evidence="1">
    <location>
        <begin position="1"/>
        <end position="29"/>
    </location>
</feature>
<evidence type="ECO:0000256" key="1">
    <source>
        <dbReference type="SAM" id="MobiDB-lite"/>
    </source>
</evidence>
<organism evidence="2 3">
    <name type="scientific">Cephalotrichum gorgonifer</name>
    <dbReference type="NCBI Taxonomy" id="2041049"/>
    <lineage>
        <taxon>Eukaryota</taxon>
        <taxon>Fungi</taxon>
        <taxon>Dikarya</taxon>
        <taxon>Ascomycota</taxon>
        <taxon>Pezizomycotina</taxon>
        <taxon>Sordariomycetes</taxon>
        <taxon>Hypocreomycetidae</taxon>
        <taxon>Microascales</taxon>
        <taxon>Microascaceae</taxon>
        <taxon>Cephalotrichum</taxon>
    </lineage>
</organism>
<comment type="caution">
    <text evidence="2">The sequence shown here is derived from an EMBL/GenBank/DDBJ whole genome shotgun (WGS) entry which is preliminary data.</text>
</comment>
<sequence>MKINQYPRESSSDSSLQETNFQPKSAAKKPSLPKIIKVLRTAADWSSWIEQVNYRLISTDCRDYISLNEAGGLELTPPKSPVRPNISGPPDKRRSIDPNMGFDVTQELTFGELVEGLKAHLGVGAPPSTSTPAAARSDPEEAWENLINQNPEGASMEDWGEQIVEAHRSLKMSGFESVADWKAHMAFIVDVNQYFPTMSASLYIHLKRSAEETREDSEVTQG</sequence>
<evidence type="ECO:0000313" key="2">
    <source>
        <dbReference type="EMBL" id="SPO04414.1"/>
    </source>
</evidence>
<dbReference type="AlphaFoldDB" id="A0AAE8N2P7"/>